<dbReference type="Gene3D" id="1.20.1560.10">
    <property type="entry name" value="ABC transporter type 1, transmembrane domain"/>
    <property type="match status" value="1"/>
</dbReference>
<dbReference type="PANTHER" id="PTHR24221:SF654">
    <property type="entry name" value="ATP-BINDING CASSETTE SUB-FAMILY B MEMBER 6"/>
    <property type="match status" value="1"/>
</dbReference>
<dbReference type="Gene3D" id="3.40.50.300">
    <property type="entry name" value="P-loop containing nucleotide triphosphate hydrolases"/>
    <property type="match status" value="1"/>
</dbReference>
<evidence type="ECO:0000313" key="12">
    <source>
        <dbReference type="EMBL" id="TNM66518.1"/>
    </source>
</evidence>
<comment type="caution">
    <text evidence="12">The sequence shown here is derived from an EMBL/GenBank/DDBJ whole genome shotgun (WGS) entry which is preliminary data.</text>
</comment>
<dbReference type="InterPro" id="IPR036640">
    <property type="entry name" value="ABC1_TM_sf"/>
</dbReference>
<evidence type="ECO:0000259" key="10">
    <source>
        <dbReference type="PROSITE" id="PS50893"/>
    </source>
</evidence>
<evidence type="ECO:0000256" key="5">
    <source>
        <dbReference type="ARBA" id="ARBA00022840"/>
    </source>
</evidence>
<dbReference type="Pfam" id="PF00664">
    <property type="entry name" value="ABC_membrane"/>
    <property type="match status" value="1"/>
</dbReference>
<dbReference type="GO" id="GO:0016887">
    <property type="term" value="F:ATP hydrolysis activity"/>
    <property type="evidence" value="ECO:0007669"/>
    <property type="project" value="InterPro"/>
</dbReference>
<feature type="transmembrane region" description="Helical" evidence="9">
    <location>
        <begin position="35"/>
        <end position="56"/>
    </location>
</feature>
<dbReference type="PANTHER" id="PTHR24221">
    <property type="entry name" value="ATP-BINDING CASSETTE SUB-FAMILY B"/>
    <property type="match status" value="1"/>
</dbReference>
<protein>
    <submittedName>
        <fullName evidence="12">ABC transporter ATP-binding protein</fullName>
    </submittedName>
</protein>
<dbReference type="GO" id="GO:0140359">
    <property type="term" value="F:ABC-type transporter activity"/>
    <property type="evidence" value="ECO:0007669"/>
    <property type="project" value="InterPro"/>
</dbReference>
<keyword evidence="6 9" id="KW-1133">Transmembrane helix</keyword>
<dbReference type="InterPro" id="IPR011527">
    <property type="entry name" value="ABC1_TM_dom"/>
</dbReference>
<evidence type="ECO:0000256" key="6">
    <source>
        <dbReference type="ARBA" id="ARBA00022989"/>
    </source>
</evidence>
<dbReference type="SUPFAM" id="SSF52540">
    <property type="entry name" value="P-loop containing nucleoside triphosphate hydrolases"/>
    <property type="match status" value="1"/>
</dbReference>
<keyword evidence="5 12" id="KW-0067">ATP-binding</keyword>
<dbReference type="Pfam" id="PF00005">
    <property type="entry name" value="ABC_tran"/>
    <property type="match status" value="1"/>
</dbReference>
<proteinExistence type="inferred from homology"/>
<comment type="subcellular location">
    <subcellularLocation>
        <location evidence="1">Cell membrane</location>
        <topology evidence="1">Multi-pass membrane protein</topology>
    </subcellularLocation>
</comment>
<evidence type="ECO:0000256" key="8">
    <source>
        <dbReference type="ARBA" id="ARBA00024725"/>
    </source>
</evidence>
<dbReference type="PROSITE" id="PS00211">
    <property type="entry name" value="ABC_TRANSPORTER_1"/>
    <property type="match status" value="1"/>
</dbReference>
<keyword evidence="13" id="KW-1185">Reference proteome</keyword>
<keyword evidence="3 9" id="KW-0812">Transmembrane</keyword>
<comment type="similarity">
    <text evidence="2">Belongs to the ABC transporter superfamily.</text>
</comment>
<keyword evidence="4" id="KW-0547">Nucleotide-binding</keyword>
<dbReference type="OrthoDB" id="9804259at2"/>
<dbReference type="InterPro" id="IPR003439">
    <property type="entry name" value="ABC_transporter-like_ATP-bd"/>
</dbReference>
<dbReference type="GO" id="GO:0034040">
    <property type="term" value="F:ATPase-coupled lipid transmembrane transporter activity"/>
    <property type="evidence" value="ECO:0007669"/>
    <property type="project" value="TreeGrafter"/>
</dbReference>
<feature type="transmembrane region" description="Helical" evidence="9">
    <location>
        <begin position="71"/>
        <end position="89"/>
    </location>
</feature>
<evidence type="ECO:0000256" key="2">
    <source>
        <dbReference type="ARBA" id="ARBA00005417"/>
    </source>
</evidence>
<evidence type="ECO:0000259" key="11">
    <source>
        <dbReference type="PROSITE" id="PS50929"/>
    </source>
</evidence>
<dbReference type="SUPFAM" id="SSF90123">
    <property type="entry name" value="ABC transporter transmembrane region"/>
    <property type="match status" value="1"/>
</dbReference>
<evidence type="ECO:0000256" key="1">
    <source>
        <dbReference type="ARBA" id="ARBA00004651"/>
    </source>
</evidence>
<feature type="domain" description="ABC transmembrane type-1" evidence="11">
    <location>
        <begin position="36"/>
        <end position="318"/>
    </location>
</feature>
<comment type="function">
    <text evidence="8">Part of an ABC transporter complex. Transmembrane domains (TMD) form a pore in the inner membrane and the ATP-binding domain (NBD) is responsible for energy generation.</text>
</comment>
<evidence type="ECO:0000256" key="3">
    <source>
        <dbReference type="ARBA" id="ARBA00022692"/>
    </source>
</evidence>
<name>A0A5C4XT96_9HYPH</name>
<dbReference type="AlphaFoldDB" id="A0A5C4XT96"/>
<evidence type="ECO:0000256" key="7">
    <source>
        <dbReference type="ARBA" id="ARBA00023136"/>
    </source>
</evidence>
<keyword evidence="7 9" id="KW-0472">Membrane</keyword>
<feature type="domain" description="ABC transporter" evidence="10">
    <location>
        <begin position="352"/>
        <end position="586"/>
    </location>
</feature>
<dbReference type="SMART" id="SM00382">
    <property type="entry name" value="AAA"/>
    <property type="match status" value="1"/>
</dbReference>
<dbReference type="RefSeq" id="WP_139675910.1">
    <property type="nucleotide sequence ID" value="NZ_VDMN01000001.1"/>
</dbReference>
<feature type="transmembrane region" description="Helical" evidence="9">
    <location>
        <begin position="173"/>
        <end position="193"/>
    </location>
</feature>
<dbReference type="PROSITE" id="PS50929">
    <property type="entry name" value="ABC_TM1F"/>
    <property type="match status" value="1"/>
</dbReference>
<dbReference type="InterPro" id="IPR027417">
    <property type="entry name" value="P-loop_NTPase"/>
</dbReference>
<evidence type="ECO:0000256" key="4">
    <source>
        <dbReference type="ARBA" id="ARBA00022741"/>
    </source>
</evidence>
<dbReference type="InterPro" id="IPR017871">
    <property type="entry name" value="ABC_transporter-like_CS"/>
</dbReference>
<accession>A0A5C4XT96</accession>
<sequence>MKAEKEKKRHVDSGTVVSVLKRIISENGRDHIRGYAFAIGCLIAVALSTAFTAWIMEKVVNEAFANRRADIVWLICGSILAAFVLRGFATYGQAVALSKISNNIVARYQRRLYSHMMTLSVGFFAEARSSHLAAQVSQNISGIRDVMNLTVTSTARDLLTLVALIGVMVSKDWVLSLIVFAVAPPLLYALRYVSRRLRLATRESVEINSRVLGAMQETVQGIAVVKAFTMEQELENKVNKIIVTAEARSNRIARLSERTSPLTETFAGFAISSVLAYAAFRSIYDNVPPGAFFAFVTALLMAYDPARRLAKLQVQMDRAVVNAQMIYALLDLQPAQREKPDAADLAITEAKVELKDVVFSYAAGAPILRGVNLVAEGGKTTALVGPSGAGKSTIINLIPRFYDPAEGQILIDGQDIALVTKSSLRHQLAYVSQQPYMFEGSIRDNIRYGRPDATDAEVEDAAKLAYAHDFIIAQPQGYETPVGENGVTLSGGQRQRLSIARALVRNAPILLLDEATSALDNESEAAVQKALDSAMRGRTVIVIAHRLSTVVNADKIVVMQDGRVVEEGSHEELAQRKQGLYARLNNLQAPEHSQAGTDQL</sequence>
<organism evidence="12 13">
    <name type="scientific">Aliirhizobium smilacinae</name>
    <dbReference type="NCBI Taxonomy" id="1395944"/>
    <lineage>
        <taxon>Bacteria</taxon>
        <taxon>Pseudomonadati</taxon>
        <taxon>Pseudomonadota</taxon>
        <taxon>Alphaproteobacteria</taxon>
        <taxon>Hyphomicrobiales</taxon>
        <taxon>Rhizobiaceae</taxon>
        <taxon>Aliirhizobium</taxon>
    </lineage>
</organism>
<evidence type="ECO:0000313" key="13">
    <source>
        <dbReference type="Proteomes" id="UP000311605"/>
    </source>
</evidence>
<dbReference type="GO" id="GO:0005886">
    <property type="term" value="C:plasma membrane"/>
    <property type="evidence" value="ECO:0007669"/>
    <property type="project" value="UniProtKB-SubCell"/>
</dbReference>
<dbReference type="PROSITE" id="PS50893">
    <property type="entry name" value="ABC_TRANSPORTER_2"/>
    <property type="match status" value="1"/>
</dbReference>
<gene>
    <name evidence="12" type="ORF">FHP24_10065</name>
</gene>
<dbReference type="Proteomes" id="UP000311605">
    <property type="component" value="Unassembled WGS sequence"/>
</dbReference>
<dbReference type="InterPro" id="IPR039421">
    <property type="entry name" value="Type_1_exporter"/>
</dbReference>
<dbReference type="InterPro" id="IPR003593">
    <property type="entry name" value="AAA+_ATPase"/>
</dbReference>
<reference evidence="12 13" key="1">
    <citation type="submission" date="2019-06" db="EMBL/GenBank/DDBJ databases">
        <title>The draft genome of Rhizobium smilacinae PTYR-5.</title>
        <authorList>
            <person name="Liu L."/>
            <person name="Li L."/>
            <person name="Zhang X."/>
        </authorList>
    </citation>
    <scope>NUCLEOTIDE SEQUENCE [LARGE SCALE GENOMIC DNA]</scope>
    <source>
        <strain evidence="12 13">PTYR-5</strain>
    </source>
</reference>
<evidence type="ECO:0000256" key="9">
    <source>
        <dbReference type="SAM" id="Phobius"/>
    </source>
</evidence>
<dbReference type="FunFam" id="3.40.50.300:FF:000218">
    <property type="entry name" value="Multidrug ABC transporter ATP-binding protein"/>
    <property type="match status" value="1"/>
</dbReference>
<dbReference type="GO" id="GO:0005524">
    <property type="term" value="F:ATP binding"/>
    <property type="evidence" value="ECO:0007669"/>
    <property type="project" value="UniProtKB-KW"/>
</dbReference>
<dbReference type="EMBL" id="VDMN01000001">
    <property type="protein sequence ID" value="TNM66518.1"/>
    <property type="molecule type" value="Genomic_DNA"/>
</dbReference>
<dbReference type="CDD" id="cd03249">
    <property type="entry name" value="ABC_MTABC3_MDL1_MDL2"/>
    <property type="match status" value="1"/>
</dbReference>
<dbReference type="CDD" id="cd18552">
    <property type="entry name" value="ABC_6TM_MsbA_like"/>
    <property type="match status" value="1"/>
</dbReference>